<dbReference type="EC" id="2.3.1.199" evidence="3"/>
<dbReference type="Proteomes" id="UP000594638">
    <property type="component" value="Unassembled WGS sequence"/>
</dbReference>
<evidence type="ECO:0000256" key="5">
    <source>
        <dbReference type="ARBA" id="ARBA00023315"/>
    </source>
</evidence>
<keyword evidence="12" id="KW-1185">Reference proteome</keyword>
<feature type="region of interest" description="Disordered" evidence="7">
    <location>
        <begin position="638"/>
        <end position="677"/>
    </location>
</feature>
<protein>
    <recommendedName>
        <fullName evidence="3">very-long-chain 3-oxoacyl-CoA synthase</fullName>
        <ecNumber evidence="3">2.3.1.199</ecNumber>
    </recommendedName>
</protein>
<gene>
    <name evidence="11" type="ORF">OLEA9_A040968</name>
</gene>
<feature type="region of interest" description="Disordered" evidence="7">
    <location>
        <begin position="468"/>
        <end position="492"/>
    </location>
</feature>
<dbReference type="OrthoDB" id="428734at2759"/>
<feature type="compositionally biased region" description="Polar residues" evidence="7">
    <location>
        <begin position="468"/>
        <end position="481"/>
    </location>
</feature>
<dbReference type="Pfam" id="PF08392">
    <property type="entry name" value="FAE1_CUT1_RppA"/>
    <property type="match status" value="1"/>
</dbReference>
<evidence type="ECO:0000259" key="10">
    <source>
        <dbReference type="Pfam" id="PF08541"/>
    </source>
</evidence>
<dbReference type="InterPro" id="IPR016039">
    <property type="entry name" value="Thiolase-like"/>
</dbReference>
<sequence length="1119" mass="125535">MIRASSSPHFLAAAASAKPFNAVAAATGTSTMSSRPYPKGGRGRGRKPYSDKPSGSDPQFVSGDFHFQSVRDTNRCFRPPRQLNYRAVPPPPQYVTGQQFSKPTPQQNYGPPPQFWSARPPFGHDQNSRQQQLQFRPRASKPADYRSWEYAKPGPPPRCERFTVLSYNILADYLAIDHRSKLYFHIPRHILDWSWRKKKIIFELGLWSADILCFQEVDRFQDMETELIPRGYNGIWKMRTGDPVDGCAIFWRVSRFKLLFEESIEFKKLGLRDNVAQICVFESLDQQYNSNPPADPASPANANRVVVCNIHVLFNPKRGDIKLGQVRVLLDRAHVVSKIWEDAPIVVCGDFNCTPKSPLYNFIIEQKIDLSMLPRDKVSGQASAEIHLPMPSYPNYRMESAVDSAQVSALNHKEAGKSDFPPDAQKLTNGITDVSTSEKHASGSPSYFPREGGSPICPVKDTSHEFNSSESITDDCSQVTGNRHKENEGARSHATISLTRKYGESNLHTISETLSDHGKNLLSSDFSRNHINDSKCGGTFNSDVSQVEQCCDNSSNSLEVSSFSNPAISSSLSAVNKDDTSTSYGLNTQCEMTSSNSLDENLENLSLNEACNNTTEDKILVEDCSSFLSELHDSGDGFPTDLNDFQRSNYGDSDEFSKEHSYKEDLQSHENETLDDTPDEEYEVVDVEKSCYNPSAWTPMEIQTATGVADCMVMVHPLKLRSVYGEVEDSSGLRDSSGEPLVTSYHRRFLGTVDYIWRSEGLQTAKVLAPIPKHVMQWTQGFPTKKWGSDHIALVSELAFMKDSSNVVLPPTLLSIILCFQDFILADNKCAQLSYSRHPISLSPPALLMIIINSNFLARVKVHPNTYALVVSMENITLNWYFGNERSMLVSNCLFRMGGAAILLSNRGSDRWRSKYRLVHTVRTNKGADDKCFSCVTQMEDSDGKIGVALSKDLMAVAGDALKTNITTLGPLVLPMSEQLLFFATLVARKLFRRKLKPYIPDFKLAFEHFCIHAGGRAVLDELEKNLQLSNWHMEPSRMTLYRFGNTSSSSLWYELAYSEAKARIKRGDRTWQIAFGSGFKCNSAVWKALRTINPAKEKNPWIDEIDQFPVEVPKVSTI</sequence>
<evidence type="ECO:0000256" key="4">
    <source>
        <dbReference type="ARBA" id="ARBA00022679"/>
    </source>
</evidence>
<organism evidence="11 12">
    <name type="scientific">Olea europaea subsp. europaea</name>
    <dbReference type="NCBI Taxonomy" id="158383"/>
    <lineage>
        <taxon>Eukaryota</taxon>
        <taxon>Viridiplantae</taxon>
        <taxon>Streptophyta</taxon>
        <taxon>Embryophyta</taxon>
        <taxon>Tracheophyta</taxon>
        <taxon>Spermatophyta</taxon>
        <taxon>Magnoliopsida</taxon>
        <taxon>eudicotyledons</taxon>
        <taxon>Gunneridae</taxon>
        <taxon>Pentapetalae</taxon>
        <taxon>asterids</taxon>
        <taxon>lamiids</taxon>
        <taxon>Lamiales</taxon>
        <taxon>Oleaceae</taxon>
        <taxon>Oleeae</taxon>
        <taxon>Olea</taxon>
    </lineage>
</organism>
<dbReference type="Pfam" id="PF08541">
    <property type="entry name" value="ACP_syn_III_C"/>
    <property type="match status" value="1"/>
</dbReference>
<comment type="catalytic activity">
    <reaction evidence="6">
        <text>a very-long-chain acyl-CoA + malonyl-CoA + H(+) = a very-long-chain 3-oxoacyl-CoA + CO2 + CoA</text>
        <dbReference type="Rhea" id="RHEA:32727"/>
        <dbReference type="ChEBI" id="CHEBI:15378"/>
        <dbReference type="ChEBI" id="CHEBI:16526"/>
        <dbReference type="ChEBI" id="CHEBI:57287"/>
        <dbReference type="ChEBI" id="CHEBI:57384"/>
        <dbReference type="ChEBI" id="CHEBI:90725"/>
        <dbReference type="ChEBI" id="CHEBI:90736"/>
        <dbReference type="EC" id="2.3.1.199"/>
    </reaction>
</comment>
<reference evidence="11 12" key="1">
    <citation type="submission" date="2019-12" db="EMBL/GenBank/DDBJ databases">
        <authorList>
            <person name="Alioto T."/>
            <person name="Alioto T."/>
            <person name="Gomez Garrido J."/>
        </authorList>
    </citation>
    <scope>NUCLEOTIDE SEQUENCE [LARGE SCALE GENOMIC DNA]</scope>
</reference>
<keyword evidence="4" id="KW-0808">Transferase</keyword>
<dbReference type="Pfam" id="PF03372">
    <property type="entry name" value="Exo_endo_phos"/>
    <property type="match status" value="1"/>
</dbReference>
<proteinExistence type="inferred from homology"/>
<feature type="compositionally biased region" description="Polar residues" evidence="7">
    <location>
        <begin position="95"/>
        <end position="109"/>
    </location>
</feature>
<comment type="similarity">
    <text evidence="2">Belongs to the thiolase-like superfamily. Chalcone/stilbene synthases family.</text>
</comment>
<dbReference type="InterPro" id="IPR013747">
    <property type="entry name" value="ACP_syn_III_C"/>
</dbReference>
<dbReference type="Gene3D" id="3.40.47.10">
    <property type="match status" value="1"/>
</dbReference>
<evidence type="ECO:0000256" key="1">
    <source>
        <dbReference type="ARBA" id="ARBA00005194"/>
    </source>
</evidence>
<name>A0A8S0S5U3_OLEEU</name>
<dbReference type="InterPro" id="IPR012392">
    <property type="entry name" value="3-ktacl-CoA_syn"/>
</dbReference>
<feature type="region of interest" description="Disordered" evidence="7">
    <location>
        <begin position="76"/>
        <end position="141"/>
    </location>
</feature>
<dbReference type="InterPro" id="IPR005135">
    <property type="entry name" value="Endo/exonuclease/phosphatase"/>
</dbReference>
<evidence type="ECO:0000256" key="3">
    <source>
        <dbReference type="ARBA" id="ARBA00012307"/>
    </source>
</evidence>
<feature type="region of interest" description="Disordered" evidence="7">
    <location>
        <begin position="26"/>
        <end position="63"/>
    </location>
</feature>
<feature type="compositionally biased region" description="Basic and acidic residues" evidence="7">
    <location>
        <begin position="655"/>
        <end position="672"/>
    </location>
</feature>
<dbReference type="SUPFAM" id="SSF53901">
    <property type="entry name" value="Thiolase-like"/>
    <property type="match status" value="2"/>
</dbReference>
<dbReference type="EMBL" id="CACTIH010003889">
    <property type="protein sequence ID" value="CAA2986832.1"/>
    <property type="molecule type" value="Genomic_DNA"/>
</dbReference>
<evidence type="ECO:0000256" key="7">
    <source>
        <dbReference type="SAM" id="MobiDB-lite"/>
    </source>
</evidence>
<dbReference type="GO" id="GO:0006633">
    <property type="term" value="P:fatty acid biosynthetic process"/>
    <property type="evidence" value="ECO:0007669"/>
    <property type="project" value="InterPro"/>
</dbReference>
<dbReference type="InterPro" id="IPR013601">
    <property type="entry name" value="FAE1_typ3_polyketide_synth"/>
</dbReference>
<keyword evidence="5" id="KW-0012">Acyltransferase</keyword>
<evidence type="ECO:0000313" key="11">
    <source>
        <dbReference type="EMBL" id="CAA2986832.1"/>
    </source>
</evidence>
<dbReference type="SUPFAM" id="SSF56219">
    <property type="entry name" value="DNase I-like"/>
    <property type="match status" value="1"/>
</dbReference>
<feature type="domain" description="FAE" evidence="9">
    <location>
        <begin position="860"/>
        <end position="991"/>
    </location>
</feature>
<evidence type="ECO:0000259" key="8">
    <source>
        <dbReference type="Pfam" id="PF03372"/>
    </source>
</evidence>
<feature type="domain" description="Beta-ketoacyl-[acyl-carrier-protein] synthase III C-terminal" evidence="10">
    <location>
        <begin position="1008"/>
        <end position="1088"/>
    </location>
</feature>
<dbReference type="AlphaFoldDB" id="A0A8S0S5U3"/>
<dbReference type="PANTHER" id="PTHR31561">
    <property type="entry name" value="3-KETOACYL-COA SYNTHASE"/>
    <property type="match status" value="1"/>
</dbReference>
<dbReference type="Gene3D" id="3.60.10.10">
    <property type="entry name" value="Endonuclease/exonuclease/phosphatase"/>
    <property type="match status" value="2"/>
</dbReference>
<comment type="caution">
    <text evidence="11">The sequence shown here is derived from an EMBL/GenBank/DDBJ whole genome shotgun (WGS) entry which is preliminary data.</text>
</comment>
<evidence type="ECO:0000313" key="12">
    <source>
        <dbReference type="Proteomes" id="UP000594638"/>
    </source>
</evidence>
<evidence type="ECO:0000256" key="6">
    <source>
        <dbReference type="ARBA" id="ARBA00047375"/>
    </source>
</evidence>
<evidence type="ECO:0000256" key="2">
    <source>
        <dbReference type="ARBA" id="ARBA00005531"/>
    </source>
</evidence>
<feature type="domain" description="Endonuclease/exonuclease/phosphatase" evidence="8">
    <location>
        <begin position="207"/>
        <end position="363"/>
    </location>
</feature>
<dbReference type="GO" id="GO:0016020">
    <property type="term" value="C:membrane"/>
    <property type="evidence" value="ECO:0007669"/>
    <property type="project" value="InterPro"/>
</dbReference>
<dbReference type="InterPro" id="IPR036691">
    <property type="entry name" value="Endo/exonu/phosph_ase_sf"/>
</dbReference>
<accession>A0A8S0S5U3</accession>
<dbReference type="CDD" id="cd00831">
    <property type="entry name" value="CHS_like"/>
    <property type="match status" value="1"/>
</dbReference>
<comment type="pathway">
    <text evidence="1">Lipid metabolism; fatty acid biosynthesis.</text>
</comment>
<evidence type="ECO:0000259" key="9">
    <source>
        <dbReference type="Pfam" id="PF08392"/>
    </source>
</evidence>
<feature type="region of interest" description="Disordered" evidence="7">
    <location>
        <begin position="434"/>
        <end position="453"/>
    </location>
</feature>
<dbReference type="Gramene" id="OE9A040968T4">
    <property type="protein sequence ID" value="OE9A040968C4"/>
    <property type="gene ID" value="OE9A040968"/>
</dbReference>
<dbReference type="GO" id="GO:0009922">
    <property type="term" value="F:fatty acid elongase activity"/>
    <property type="evidence" value="ECO:0007669"/>
    <property type="project" value="UniProtKB-EC"/>
</dbReference>